<dbReference type="InterPro" id="IPR029044">
    <property type="entry name" value="Nucleotide-diphossugar_trans"/>
</dbReference>
<evidence type="ECO:0000313" key="2">
    <source>
        <dbReference type="EMBL" id="QNM12653.1"/>
    </source>
</evidence>
<accession>A0A7G9GPC1</accession>
<evidence type="ECO:0000259" key="1">
    <source>
        <dbReference type="Pfam" id="PF00535"/>
    </source>
</evidence>
<dbReference type="Gene3D" id="3.90.550.10">
    <property type="entry name" value="Spore Coat Polysaccharide Biosynthesis Protein SpsA, Chain A"/>
    <property type="match status" value="1"/>
</dbReference>
<dbReference type="EMBL" id="CP060636">
    <property type="protein sequence ID" value="QNM12653.1"/>
    <property type="molecule type" value="Genomic_DNA"/>
</dbReference>
<dbReference type="Pfam" id="PF00535">
    <property type="entry name" value="Glycos_transf_2"/>
    <property type="match status" value="1"/>
</dbReference>
<dbReference type="CDD" id="cd00761">
    <property type="entry name" value="Glyco_tranf_GTA_type"/>
    <property type="match status" value="1"/>
</dbReference>
<evidence type="ECO:0000313" key="3">
    <source>
        <dbReference type="Proteomes" id="UP000515856"/>
    </source>
</evidence>
<dbReference type="InterPro" id="IPR001173">
    <property type="entry name" value="Glyco_trans_2-like"/>
</dbReference>
<organism evidence="2 3">
    <name type="scientific">[Eubacterium] hominis</name>
    <dbReference type="NCBI Taxonomy" id="2764325"/>
    <lineage>
        <taxon>Bacteria</taxon>
        <taxon>Bacillati</taxon>
        <taxon>Bacillota</taxon>
        <taxon>Erysipelotrichia</taxon>
        <taxon>Erysipelotrichales</taxon>
        <taxon>Erysipelotrichaceae</taxon>
        <taxon>Amedibacillus</taxon>
    </lineage>
</organism>
<proteinExistence type="predicted"/>
<dbReference type="PANTHER" id="PTHR22916:SF3">
    <property type="entry name" value="UDP-GLCNAC:BETAGAL BETA-1,3-N-ACETYLGLUCOSAMINYLTRANSFERASE-LIKE PROTEIN 1"/>
    <property type="match status" value="1"/>
</dbReference>
<dbReference type="RefSeq" id="WP_117536295.1">
    <property type="nucleotide sequence ID" value="NZ_CP060636.1"/>
</dbReference>
<sequence>MLSYSVTVIVPVYNGEDYVKDCFYQLKEQSLSDIEVIFVNDGSTDSTQSKLQELIKGNDNFKLINQKNGGVSNARNVGVSQAKGKYIGFVDVDDIYDKDMYEILYNNACENNLDLISMDKIGNFHELTILNRSEAIKKFLMSDIGMSACFKLFRKKIFDTVQFPLGVQIYEDCYTVYYSLKVSNNIGILNTEKYHYIRREGSNSRAKLFEKKYFGAIDVVNEICKDVLNDDKSLEFECLRRKASTYLRITKIYYMRGAPKQYQKDIESIISYLNNLTLSEKFKCFSNFNFIRLILLLHCLPLFKLLISTIDCK</sequence>
<keyword evidence="2" id="KW-0808">Transferase</keyword>
<dbReference type="GO" id="GO:0016758">
    <property type="term" value="F:hexosyltransferase activity"/>
    <property type="evidence" value="ECO:0007669"/>
    <property type="project" value="UniProtKB-ARBA"/>
</dbReference>
<dbReference type="AlphaFoldDB" id="A0A7G9GPC1"/>
<dbReference type="Proteomes" id="UP000515856">
    <property type="component" value="Chromosome"/>
</dbReference>
<dbReference type="PANTHER" id="PTHR22916">
    <property type="entry name" value="GLYCOSYLTRANSFERASE"/>
    <property type="match status" value="1"/>
</dbReference>
<protein>
    <submittedName>
        <fullName evidence="2">Glycosyltransferase</fullName>
    </submittedName>
</protein>
<dbReference type="SUPFAM" id="SSF53448">
    <property type="entry name" value="Nucleotide-diphospho-sugar transferases"/>
    <property type="match status" value="1"/>
</dbReference>
<reference evidence="2 3" key="1">
    <citation type="submission" date="2020-08" db="EMBL/GenBank/DDBJ databases">
        <authorList>
            <person name="Liu C."/>
            <person name="Sun Q."/>
        </authorList>
    </citation>
    <scope>NUCLEOTIDE SEQUENCE [LARGE SCALE GENOMIC DNA]</scope>
    <source>
        <strain evidence="2 3">NSJ-61</strain>
    </source>
</reference>
<gene>
    <name evidence="2" type="ORF">H9Q80_01470</name>
</gene>
<keyword evidence="3" id="KW-1185">Reference proteome</keyword>
<feature type="domain" description="Glycosyltransferase 2-like" evidence="1">
    <location>
        <begin position="7"/>
        <end position="136"/>
    </location>
</feature>
<name>A0A7G9GPC1_9FIRM</name>
<dbReference type="KEGG" id="ehn:H9Q80_01470"/>